<name>A0A6M4H011_9PROT</name>
<protein>
    <recommendedName>
        <fullName evidence="3">Type 4 fimbrial biogenesis protein PilX N-terminal domain-containing protein</fullName>
    </recommendedName>
</protein>
<evidence type="ECO:0000313" key="5">
    <source>
        <dbReference type="Proteomes" id="UP000501534"/>
    </source>
</evidence>
<dbReference type="EMBL" id="CP053069">
    <property type="protein sequence ID" value="QJR12632.1"/>
    <property type="molecule type" value="Genomic_DNA"/>
</dbReference>
<feature type="region of interest" description="Disordered" evidence="1">
    <location>
        <begin position="151"/>
        <end position="170"/>
    </location>
</feature>
<reference evidence="4 5" key="1">
    <citation type="submission" date="2020-04" db="EMBL/GenBank/DDBJ databases">
        <title>Usitatibacter rugosus gen. nov., sp. nov. and Usitatibacter palustris sp. nov., novel members of Usitatibacteraceae fam. nov. within the order Nitrosomonadales isolated from soil.</title>
        <authorList>
            <person name="Huber K.J."/>
            <person name="Neumann-Schaal M."/>
            <person name="Geppert A."/>
            <person name="Luckner M."/>
            <person name="Wanner G."/>
            <person name="Overmann J."/>
        </authorList>
    </citation>
    <scope>NUCLEOTIDE SEQUENCE [LARGE SCALE GENOMIC DNA]</scope>
    <source>
        <strain evidence="4 5">0125_3</strain>
    </source>
</reference>
<dbReference type="AlphaFoldDB" id="A0A6M4H011"/>
<feature type="domain" description="Type 4 fimbrial biogenesis protein PilX N-terminal" evidence="3">
    <location>
        <begin position="10"/>
        <end position="59"/>
    </location>
</feature>
<evidence type="ECO:0000256" key="2">
    <source>
        <dbReference type="SAM" id="Phobius"/>
    </source>
</evidence>
<dbReference type="InterPro" id="IPR025746">
    <property type="entry name" value="PilX_N_dom"/>
</dbReference>
<evidence type="ECO:0000313" key="4">
    <source>
        <dbReference type="EMBL" id="QJR12632.1"/>
    </source>
</evidence>
<proteinExistence type="predicted"/>
<keyword evidence="2" id="KW-0472">Membrane</keyword>
<dbReference type="KEGG" id="uru:DSM104443_03723"/>
<dbReference type="Proteomes" id="UP000501534">
    <property type="component" value="Chromosome"/>
</dbReference>
<accession>A0A6M4H011</accession>
<evidence type="ECO:0000256" key="1">
    <source>
        <dbReference type="SAM" id="MobiDB-lite"/>
    </source>
</evidence>
<organism evidence="4 5">
    <name type="scientific">Usitatibacter rugosus</name>
    <dbReference type="NCBI Taxonomy" id="2732067"/>
    <lineage>
        <taxon>Bacteria</taxon>
        <taxon>Pseudomonadati</taxon>
        <taxon>Pseudomonadota</taxon>
        <taxon>Betaproteobacteria</taxon>
        <taxon>Nitrosomonadales</taxon>
        <taxon>Usitatibacteraceae</taxon>
        <taxon>Usitatibacter</taxon>
    </lineage>
</organism>
<dbReference type="Pfam" id="PF14341">
    <property type="entry name" value="PilX_N"/>
    <property type="match status" value="1"/>
</dbReference>
<keyword evidence="2" id="KW-0812">Transmembrane</keyword>
<dbReference type="RefSeq" id="WP_171095000.1">
    <property type="nucleotide sequence ID" value="NZ_CP053069.1"/>
</dbReference>
<sequence length="198" mass="21014">MRSRSPQRQKGIVLMVALIMLVAMSLAGVALMRSVETAVMVAGNFAFKEAAIQSTDQGVNAAADWLLTANKDAPMSLFDDNAAKGYYSSLPPTDPDFFAEDTWKTTSVSVNGGAADAAGNKTRFMIHRMCTLPGLNWADPDNDCALQTTAATEGEGASKKPGAPPPNGTPILYYRVTSRVDGPRNTVSISQVSLAQKL</sequence>
<gene>
    <name evidence="4" type="ORF">DSM104443_03723</name>
</gene>
<feature type="transmembrane region" description="Helical" evidence="2">
    <location>
        <begin position="12"/>
        <end position="32"/>
    </location>
</feature>
<keyword evidence="2" id="KW-1133">Transmembrane helix</keyword>
<evidence type="ECO:0000259" key="3">
    <source>
        <dbReference type="Pfam" id="PF14341"/>
    </source>
</evidence>
<keyword evidence="5" id="KW-1185">Reference proteome</keyword>